<dbReference type="GO" id="GO:0051537">
    <property type="term" value="F:2 iron, 2 sulfur cluster binding"/>
    <property type="evidence" value="ECO:0007669"/>
    <property type="project" value="InterPro"/>
</dbReference>
<comment type="caution">
    <text evidence="2">The sequence shown here is derived from an EMBL/GenBank/DDBJ whole genome shotgun (WGS) entry which is preliminary data.</text>
</comment>
<evidence type="ECO:0000259" key="1">
    <source>
        <dbReference type="Pfam" id="PF11575"/>
    </source>
</evidence>
<evidence type="ECO:0000313" key="2">
    <source>
        <dbReference type="EMBL" id="MBB4950206.1"/>
    </source>
</evidence>
<dbReference type="EMBL" id="JACHJR010000001">
    <property type="protein sequence ID" value="MBB4950206.1"/>
    <property type="molecule type" value="Genomic_DNA"/>
</dbReference>
<feature type="domain" description="Ferric siderophore reductase C-terminal" evidence="1">
    <location>
        <begin position="246"/>
        <end position="266"/>
    </location>
</feature>
<evidence type="ECO:0000313" key="3">
    <source>
        <dbReference type="Proteomes" id="UP000573327"/>
    </source>
</evidence>
<dbReference type="Pfam" id="PF11575">
    <property type="entry name" value="FhuF_C"/>
    <property type="match status" value="1"/>
</dbReference>
<accession>A0A7W7WKB5</accession>
<protein>
    <recommendedName>
        <fullName evidence="1">Ferric siderophore reductase C-terminal domain-containing protein</fullName>
    </recommendedName>
</protein>
<sequence length="270" mass="28938">MSSTASRRSVSSPPLHSSYGRQHAVFPSLRIHTGPLRTGPGWVGAAALAGDGAVLREMVAFDAALGLAEYGEPLRPDVAAGFALHRYTWPVALAFTLPWFLERRVPRLPVDRVSINRSAGELAVRPAGFSCLPDDPAAGAPGARVVPDAPALRAELRAALTEHLTPVLAAFRPLVRRGPRTLWGIVTDDVIEGLWFLGSLLDEEERAAAEVSELLPGPSDAPFVGGADFRPVEPADSAEATRTRTRVSCCLFYTVRPEEVCPTCPRVCSE</sequence>
<proteinExistence type="predicted"/>
<name>A0A7W7WKB5_9ACTN</name>
<dbReference type="InterPro" id="IPR024726">
    <property type="entry name" value="FhuF_C"/>
</dbReference>
<gene>
    <name evidence="2" type="ORF">F4556_005741</name>
</gene>
<dbReference type="AlphaFoldDB" id="A0A7W7WKB5"/>
<keyword evidence="3" id="KW-1185">Reference proteome</keyword>
<organism evidence="2 3">
    <name type="scientific">Kitasatospora gansuensis</name>
    <dbReference type="NCBI Taxonomy" id="258050"/>
    <lineage>
        <taxon>Bacteria</taxon>
        <taxon>Bacillati</taxon>
        <taxon>Actinomycetota</taxon>
        <taxon>Actinomycetes</taxon>
        <taxon>Kitasatosporales</taxon>
        <taxon>Streptomycetaceae</taxon>
        <taxon>Kitasatospora</taxon>
    </lineage>
</organism>
<dbReference type="Proteomes" id="UP000573327">
    <property type="component" value="Unassembled WGS sequence"/>
</dbReference>
<reference evidence="2 3" key="1">
    <citation type="submission" date="2020-08" db="EMBL/GenBank/DDBJ databases">
        <title>Sequencing the genomes of 1000 actinobacteria strains.</title>
        <authorList>
            <person name="Klenk H.-P."/>
        </authorList>
    </citation>
    <scope>NUCLEOTIDE SEQUENCE [LARGE SCALE GENOMIC DNA]</scope>
    <source>
        <strain evidence="2 3">DSM 44786</strain>
    </source>
</reference>